<protein>
    <submittedName>
        <fullName evidence="1">Uncharacterized protein</fullName>
    </submittedName>
</protein>
<name>A0A2S7K9E6_9PROT</name>
<proteinExistence type="predicted"/>
<organism evidence="1 2">
    <name type="scientific">Hyphococcus luteus</name>
    <dbReference type="NCBI Taxonomy" id="2058213"/>
    <lineage>
        <taxon>Bacteria</taxon>
        <taxon>Pseudomonadati</taxon>
        <taxon>Pseudomonadota</taxon>
        <taxon>Alphaproteobacteria</taxon>
        <taxon>Parvularculales</taxon>
        <taxon>Parvularculaceae</taxon>
        <taxon>Hyphococcus</taxon>
    </lineage>
</organism>
<keyword evidence="2" id="KW-1185">Reference proteome</keyword>
<dbReference type="EMBL" id="PJCH01000003">
    <property type="protein sequence ID" value="PQA89108.1"/>
    <property type="molecule type" value="Genomic_DNA"/>
</dbReference>
<reference evidence="1 2" key="1">
    <citation type="submission" date="2017-12" db="EMBL/GenBank/DDBJ databases">
        <authorList>
            <person name="Hurst M.R.H."/>
        </authorList>
    </citation>
    <scope>NUCLEOTIDE SEQUENCE [LARGE SCALE GENOMIC DNA]</scope>
    <source>
        <strain evidence="1 2">SY-3-19</strain>
    </source>
</reference>
<gene>
    <name evidence="1" type="ORF">CW354_03945</name>
</gene>
<accession>A0A2S7K9E6</accession>
<dbReference type="AlphaFoldDB" id="A0A2S7K9E6"/>
<sequence length="76" mass="8934">MAAFHKSRRPENPACRRHDCLFPGKNLWKNTCKNYFTNSGKRLSAPQRMKCADVQPLRFANPRFRRHAFSALIDTR</sequence>
<evidence type="ECO:0000313" key="2">
    <source>
        <dbReference type="Proteomes" id="UP000239504"/>
    </source>
</evidence>
<comment type="caution">
    <text evidence="1">The sequence shown here is derived from an EMBL/GenBank/DDBJ whole genome shotgun (WGS) entry which is preliminary data.</text>
</comment>
<dbReference type="Proteomes" id="UP000239504">
    <property type="component" value="Unassembled WGS sequence"/>
</dbReference>
<evidence type="ECO:0000313" key="1">
    <source>
        <dbReference type="EMBL" id="PQA89108.1"/>
    </source>
</evidence>